<accession>A0A3S9SVY0</accession>
<evidence type="ECO:0000256" key="1">
    <source>
        <dbReference type="ARBA" id="ARBA00023002"/>
    </source>
</evidence>
<dbReference type="OrthoDB" id="9794226at2"/>
<keyword evidence="2" id="KW-0472">Membrane</keyword>
<dbReference type="Gene3D" id="3.30.9.10">
    <property type="entry name" value="D-Amino Acid Oxidase, subunit A, domain 2"/>
    <property type="match status" value="1"/>
</dbReference>
<dbReference type="PANTHER" id="PTHR13847">
    <property type="entry name" value="SARCOSINE DEHYDROGENASE-RELATED"/>
    <property type="match status" value="1"/>
</dbReference>
<feature type="domain" description="FAD dependent oxidoreductase" evidence="3">
    <location>
        <begin position="7"/>
        <end position="352"/>
    </location>
</feature>
<keyword evidence="5" id="KW-1185">Reference proteome</keyword>
<reference evidence="4 5" key="1">
    <citation type="submission" date="2016-07" db="EMBL/GenBank/DDBJ databases">
        <title>Genome and transcriptome analysis of iron-reducing fermentative bacteria Anoxybacter fermentans.</title>
        <authorList>
            <person name="Zeng X."/>
            <person name="Shao Z."/>
        </authorList>
    </citation>
    <scope>NUCLEOTIDE SEQUENCE [LARGE SCALE GENOMIC DNA]</scope>
    <source>
        <strain evidence="4 5">DY22613</strain>
    </source>
</reference>
<keyword evidence="2" id="KW-1133">Transmembrane helix</keyword>
<dbReference type="Proteomes" id="UP000267250">
    <property type="component" value="Chromosome"/>
</dbReference>
<keyword evidence="1" id="KW-0560">Oxidoreductase</keyword>
<evidence type="ECO:0000259" key="3">
    <source>
        <dbReference type="Pfam" id="PF01266"/>
    </source>
</evidence>
<evidence type="ECO:0000313" key="5">
    <source>
        <dbReference type="Proteomes" id="UP000267250"/>
    </source>
</evidence>
<dbReference type="Pfam" id="PF01266">
    <property type="entry name" value="DAO"/>
    <property type="match status" value="1"/>
</dbReference>
<dbReference type="PROSITE" id="PS51257">
    <property type="entry name" value="PROKAR_LIPOPROTEIN"/>
    <property type="match status" value="1"/>
</dbReference>
<dbReference type="InterPro" id="IPR036188">
    <property type="entry name" value="FAD/NAD-bd_sf"/>
</dbReference>
<organism evidence="4 5">
    <name type="scientific">Anoxybacter fermentans</name>
    <dbReference type="NCBI Taxonomy" id="1323375"/>
    <lineage>
        <taxon>Bacteria</taxon>
        <taxon>Bacillati</taxon>
        <taxon>Bacillota</taxon>
        <taxon>Clostridia</taxon>
        <taxon>Halanaerobiales</taxon>
        <taxon>Anoxybacter</taxon>
    </lineage>
</organism>
<dbReference type="RefSeq" id="WP_127015803.1">
    <property type="nucleotide sequence ID" value="NZ_CP016379.1"/>
</dbReference>
<dbReference type="EMBL" id="CP016379">
    <property type="protein sequence ID" value="AZR72473.1"/>
    <property type="molecule type" value="Genomic_DNA"/>
</dbReference>
<evidence type="ECO:0000256" key="2">
    <source>
        <dbReference type="SAM" id="Phobius"/>
    </source>
</evidence>
<dbReference type="SUPFAM" id="SSF51905">
    <property type="entry name" value="FAD/NAD(P)-binding domain"/>
    <property type="match status" value="1"/>
</dbReference>
<dbReference type="PANTHER" id="PTHR13847:SF287">
    <property type="entry name" value="FAD-DEPENDENT OXIDOREDUCTASE DOMAIN-CONTAINING PROTEIN 1"/>
    <property type="match status" value="1"/>
</dbReference>
<proteinExistence type="predicted"/>
<keyword evidence="2" id="KW-0812">Transmembrane</keyword>
<dbReference type="Gene3D" id="3.50.50.60">
    <property type="entry name" value="FAD/NAD(P)-binding domain"/>
    <property type="match status" value="1"/>
</dbReference>
<dbReference type="GO" id="GO:0016491">
    <property type="term" value="F:oxidoreductase activity"/>
    <property type="evidence" value="ECO:0007669"/>
    <property type="project" value="UniProtKB-KW"/>
</dbReference>
<dbReference type="GO" id="GO:0005737">
    <property type="term" value="C:cytoplasm"/>
    <property type="evidence" value="ECO:0007669"/>
    <property type="project" value="TreeGrafter"/>
</dbReference>
<feature type="transmembrane region" description="Helical" evidence="2">
    <location>
        <begin position="328"/>
        <end position="350"/>
    </location>
</feature>
<protein>
    <submittedName>
        <fullName evidence="4">FAD-dependent oxidoreductase</fullName>
    </submittedName>
</protein>
<dbReference type="KEGG" id="aft:BBF96_03195"/>
<gene>
    <name evidence="4" type="ORF">BBF96_03195</name>
</gene>
<dbReference type="InterPro" id="IPR006076">
    <property type="entry name" value="FAD-dep_OxRdtase"/>
</dbReference>
<name>A0A3S9SVY0_9FIRM</name>
<evidence type="ECO:0000313" key="4">
    <source>
        <dbReference type="EMBL" id="AZR72473.1"/>
    </source>
</evidence>
<dbReference type="AlphaFoldDB" id="A0A3S9SVY0"/>
<dbReference type="SUPFAM" id="SSF54373">
    <property type="entry name" value="FAD-linked reductases, C-terminal domain"/>
    <property type="match status" value="1"/>
</dbReference>
<sequence>MKNKASVVVIGGGVVGCSIAYNLARLGVKDVVVVEKNFLASGSTGRCGAGVRQQWGTEMNCRLAKESMKIFENMNEILKTKRDIELKQEGYLLLAYSEREMDQFKKNIELQNSLGIPSHLVTPEEAKEIVPYLNTENLIGGAFCPTDGHANPFLVTQAYADAARYLGVEFYLRTEVTGIRQEKGRIVGVETNRGFIATEKVVNTAGGYSQVIGKMVGLDLPVYSERHQILVTEPVEKMQGPMVMSFSYNIYCQQNPHGSFIMGFGDPNEPRDFNIRSSWQFLEEMARKVTWLLPPLKHLRVVRQWAGLYNVTPDRQPILCETPQVPGFYLAIGFSGHGFMIAPMVGILMAEMITGQKLSMDLELDLGRFERGELILEPSVV</sequence>